<organism evidence="2 3">
    <name type="scientific">Mycobacteroides immunogenum</name>
    <dbReference type="NCBI Taxonomy" id="83262"/>
    <lineage>
        <taxon>Bacteria</taxon>
        <taxon>Bacillati</taxon>
        <taxon>Actinomycetota</taxon>
        <taxon>Actinomycetes</taxon>
        <taxon>Mycobacteriales</taxon>
        <taxon>Mycobacteriaceae</taxon>
        <taxon>Mycobacteroides</taxon>
    </lineage>
</organism>
<accession>A0A179V5Y5</accession>
<dbReference type="PRINTS" id="PR00368">
    <property type="entry name" value="FADPNR"/>
</dbReference>
<sequence>MTTMTTVAVIGGGQAGIAAGYFLRRRGLEPLPRRRTAADAPGHGFVILDHSPSPGGAWQFRWPTLTLDNTNRIYQLPGMPFDETGTIRASTAMPRYFGEYEHRYDLDVRRPVHVRAVRPAPDGFTVETSAGTFGVDGLINATGTWDKPFVPFVPGAGTFRGRQLHTHDYQRPEEFAGQHVLVVGGGISAVQLLMEISGIASATTSWVTRREPVFVTDLTVDRLRAAVAGVDERSRRGEPQRSVVSATGLPWTAQTADAARRGILARRPMFSRITPTGVAWPNGSSLDVDVILWCTGFRHALDHLAPLHLRNARGGITMTGRLLTQVAGQPAIHLLGYGSSASTIGANRASRAAVVELLDYLEGGAS</sequence>
<dbReference type="SUPFAM" id="SSF51905">
    <property type="entry name" value="FAD/NAD(P)-binding domain"/>
    <property type="match status" value="2"/>
</dbReference>
<dbReference type="Pfam" id="PF13738">
    <property type="entry name" value="Pyr_redox_3"/>
    <property type="match status" value="1"/>
</dbReference>
<proteinExistence type="predicted"/>
<comment type="caution">
    <text evidence="2">The sequence shown here is derived from an EMBL/GenBank/DDBJ whole genome shotgun (WGS) entry which is preliminary data.</text>
</comment>
<dbReference type="PANTHER" id="PTHR43539:SF78">
    <property type="entry name" value="FLAVIN-CONTAINING MONOOXYGENASE"/>
    <property type="match status" value="1"/>
</dbReference>
<protein>
    <submittedName>
        <fullName evidence="2">Pyridine nucleotide-disulfide oxidoreductase</fullName>
    </submittedName>
</protein>
<gene>
    <name evidence="2" type="ORF">AWB85_15690</name>
</gene>
<dbReference type="PRINTS" id="PR00469">
    <property type="entry name" value="PNDRDTASEII"/>
</dbReference>
<evidence type="ECO:0000256" key="1">
    <source>
        <dbReference type="ARBA" id="ARBA00023002"/>
    </source>
</evidence>
<dbReference type="InterPro" id="IPR036188">
    <property type="entry name" value="FAD/NAD-bd_sf"/>
</dbReference>
<dbReference type="InterPro" id="IPR050982">
    <property type="entry name" value="Auxin_biosynth/cation_transpt"/>
</dbReference>
<evidence type="ECO:0000313" key="3">
    <source>
        <dbReference type="Proteomes" id="UP000186919"/>
    </source>
</evidence>
<dbReference type="EMBL" id="LQYE01000031">
    <property type="protein sequence ID" value="OAT67047.1"/>
    <property type="molecule type" value="Genomic_DNA"/>
</dbReference>
<reference evidence="2 3" key="1">
    <citation type="submission" date="2016-01" db="EMBL/GenBank/DDBJ databases">
        <title>Mycobacterium immunogenum strain CD11_6 genome sequencing and assembly.</title>
        <authorList>
            <person name="Kaur G."/>
            <person name="Nair G.R."/>
            <person name="Mayilraj S."/>
        </authorList>
    </citation>
    <scope>NUCLEOTIDE SEQUENCE [LARGE SCALE GENOMIC DNA]</scope>
    <source>
        <strain evidence="2 3">CD11-6</strain>
    </source>
</reference>
<evidence type="ECO:0000313" key="2">
    <source>
        <dbReference type="EMBL" id="OAT67047.1"/>
    </source>
</evidence>
<dbReference type="AlphaFoldDB" id="A0A179V5Y5"/>
<dbReference type="Gene3D" id="3.50.50.60">
    <property type="entry name" value="FAD/NAD(P)-binding domain"/>
    <property type="match status" value="1"/>
</dbReference>
<keyword evidence="1" id="KW-0560">Oxidoreductase</keyword>
<dbReference type="Proteomes" id="UP000186919">
    <property type="component" value="Unassembled WGS sequence"/>
</dbReference>
<dbReference type="RefSeq" id="WP_064632989.1">
    <property type="nucleotide sequence ID" value="NZ_LQYE01000031.1"/>
</dbReference>
<name>A0A179V5Y5_9MYCO</name>
<dbReference type="GO" id="GO:0050660">
    <property type="term" value="F:flavin adenine dinucleotide binding"/>
    <property type="evidence" value="ECO:0007669"/>
    <property type="project" value="TreeGrafter"/>
</dbReference>
<dbReference type="PANTHER" id="PTHR43539">
    <property type="entry name" value="FLAVIN-BINDING MONOOXYGENASE-LIKE PROTEIN (AFU_ORTHOLOGUE AFUA_4G09220)"/>
    <property type="match status" value="1"/>
</dbReference>
<dbReference type="GO" id="GO:0004497">
    <property type="term" value="F:monooxygenase activity"/>
    <property type="evidence" value="ECO:0007669"/>
    <property type="project" value="TreeGrafter"/>
</dbReference>